<keyword evidence="2" id="KW-1185">Reference proteome</keyword>
<name>A0A941D8P4_9MICO</name>
<keyword evidence="1" id="KW-0418">Kinase</keyword>
<accession>A0A941D8P4</accession>
<keyword evidence="1" id="KW-0808">Transferase</keyword>
<dbReference type="EMBL" id="JAGSNF010000018">
    <property type="protein sequence ID" value="MBR7744144.1"/>
    <property type="molecule type" value="Genomic_DNA"/>
</dbReference>
<organism evidence="1 2">
    <name type="scientific">Phycicoccus avicenniae</name>
    <dbReference type="NCBI Taxonomy" id="2828860"/>
    <lineage>
        <taxon>Bacteria</taxon>
        <taxon>Bacillati</taxon>
        <taxon>Actinomycetota</taxon>
        <taxon>Actinomycetes</taxon>
        <taxon>Micrococcales</taxon>
        <taxon>Intrasporangiaceae</taxon>
        <taxon>Phycicoccus</taxon>
    </lineage>
</organism>
<dbReference type="GO" id="GO:0016301">
    <property type="term" value="F:kinase activity"/>
    <property type="evidence" value="ECO:0007669"/>
    <property type="project" value="UniProtKB-KW"/>
</dbReference>
<dbReference type="SUPFAM" id="SSF52540">
    <property type="entry name" value="P-loop containing nucleoside triphosphate hydrolases"/>
    <property type="match status" value="1"/>
</dbReference>
<gene>
    <name evidence="1" type="ORF">KC207_12690</name>
</gene>
<dbReference type="PANTHER" id="PTHR37816">
    <property type="entry name" value="YALI0E33011P"/>
    <property type="match status" value="1"/>
</dbReference>
<comment type="caution">
    <text evidence="1">The sequence shown here is derived from an EMBL/GenBank/DDBJ whole genome shotgun (WGS) entry which is preliminary data.</text>
</comment>
<evidence type="ECO:0000313" key="1">
    <source>
        <dbReference type="EMBL" id="MBR7744144.1"/>
    </source>
</evidence>
<dbReference type="InterPro" id="IPR052922">
    <property type="entry name" value="Cytidylate_Kinase-2"/>
</dbReference>
<reference evidence="1" key="1">
    <citation type="submission" date="2021-04" db="EMBL/GenBank/DDBJ databases">
        <title>Phycicoccus avicenniae sp. nov., a novel endophytic actinomycetes isolated from branch of Avicennia mariana.</title>
        <authorList>
            <person name="Tuo L."/>
        </authorList>
    </citation>
    <scope>NUCLEOTIDE SEQUENCE</scope>
    <source>
        <strain evidence="1">BSK3Z-2</strain>
    </source>
</reference>
<dbReference type="AlphaFoldDB" id="A0A941D8P4"/>
<proteinExistence type="predicted"/>
<dbReference type="RefSeq" id="WP_211603556.1">
    <property type="nucleotide sequence ID" value="NZ_JAGSNF010000018.1"/>
</dbReference>
<sequence length="186" mass="20956">MLVDPPPDLSRHRRIVLFGVTGSGKSTVAVRLAAAGGMPYVAVDDLYWRPGWVQLGKPEQVEAVQPHAEGPAWVMDGLWSASRDVVLPRADLVVALDFPRRVSLGRLLTRTVRRVRTHEEVCGGNTESWRQALSRDSIVAWHWRSFERKHREVDRLVSDPDAPPVVRFTDPRALDAWLRALEDRAA</sequence>
<dbReference type="PANTHER" id="PTHR37816:SF1">
    <property type="entry name" value="TOXIN"/>
    <property type="match status" value="1"/>
</dbReference>
<dbReference type="Gene3D" id="3.40.50.300">
    <property type="entry name" value="P-loop containing nucleotide triphosphate hydrolases"/>
    <property type="match status" value="1"/>
</dbReference>
<dbReference type="InterPro" id="IPR027417">
    <property type="entry name" value="P-loop_NTPase"/>
</dbReference>
<protein>
    <submittedName>
        <fullName evidence="1">Adenylate kinase</fullName>
    </submittedName>
</protein>
<dbReference type="Proteomes" id="UP000677016">
    <property type="component" value="Unassembled WGS sequence"/>
</dbReference>
<evidence type="ECO:0000313" key="2">
    <source>
        <dbReference type="Proteomes" id="UP000677016"/>
    </source>
</evidence>